<protein>
    <recommendedName>
        <fullName evidence="5">EGF-like domain-containing protein</fullName>
    </recommendedName>
</protein>
<keyword evidence="1" id="KW-0472">Membrane</keyword>
<feature type="transmembrane region" description="Helical" evidence="1">
    <location>
        <begin position="343"/>
        <end position="361"/>
    </location>
</feature>
<dbReference type="Proteomes" id="UP000887458">
    <property type="component" value="Unassembled WGS sequence"/>
</dbReference>
<feature type="signal peptide" evidence="2">
    <location>
        <begin position="1"/>
        <end position="27"/>
    </location>
</feature>
<evidence type="ECO:0000313" key="3">
    <source>
        <dbReference type="EMBL" id="KAH9420414.1"/>
    </source>
</evidence>
<evidence type="ECO:0000256" key="2">
    <source>
        <dbReference type="SAM" id="SignalP"/>
    </source>
</evidence>
<dbReference type="EMBL" id="NJHN03000049">
    <property type="protein sequence ID" value="KAH9420414.1"/>
    <property type="molecule type" value="Genomic_DNA"/>
</dbReference>
<feature type="transmembrane region" description="Helical" evidence="1">
    <location>
        <begin position="284"/>
        <end position="306"/>
    </location>
</feature>
<sequence>MSLSSSNWNNVILIILQILLSVQIISCQNIGIHELSHDYNLKKINVQNVQNIISSLDQSINYQYRYQPIPNTTVRYFLAKPWRLRLREFHDQTNYVRILYRQTQIRFDHIRQTHEGLYMHYQRRDFNLVVQGLKKERTFCRENGECESGSCPSFFCACNRQTPVWHESAQICLESRNINDTCVDDIECQWNGGPQSECYNHHDQWSRCRCRTSSVAIKISSTQYHCVQLAELGHGCIFSKQCSLLGENRYCNGSYRCDCLPGYHSHHQHCISSSSSSTKQINRLPIFILSSFLILIVAEILYFVVIKMEEEKKDDKQAAAAPEASPGSCSKVMSQLDNLVRSHGVHVVAMAALAVIGLHLYNRYGKPSN</sequence>
<accession>A0ABQ8JCT8</accession>
<keyword evidence="1" id="KW-0812">Transmembrane</keyword>
<keyword evidence="1" id="KW-1133">Transmembrane helix</keyword>
<evidence type="ECO:0000256" key="1">
    <source>
        <dbReference type="SAM" id="Phobius"/>
    </source>
</evidence>
<evidence type="ECO:0000313" key="4">
    <source>
        <dbReference type="Proteomes" id="UP000887458"/>
    </source>
</evidence>
<keyword evidence="4" id="KW-1185">Reference proteome</keyword>
<comment type="caution">
    <text evidence="3">The sequence shown here is derived from an EMBL/GenBank/DDBJ whole genome shotgun (WGS) entry which is preliminary data.</text>
</comment>
<organism evidence="3 4">
    <name type="scientific">Dermatophagoides pteronyssinus</name>
    <name type="common">European house dust mite</name>
    <dbReference type="NCBI Taxonomy" id="6956"/>
    <lineage>
        <taxon>Eukaryota</taxon>
        <taxon>Metazoa</taxon>
        <taxon>Ecdysozoa</taxon>
        <taxon>Arthropoda</taxon>
        <taxon>Chelicerata</taxon>
        <taxon>Arachnida</taxon>
        <taxon>Acari</taxon>
        <taxon>Acariformes</taxon>
        <taxon>Sarcoptiformes</taxon>
        <taxon>Astigmata</taxon>
        <taxon>Psoroptidia</taxon>
        <taxon>Analgoidea</taxon>
        <taxon>Pyroglyphidae</taxon>
        <taxon>Dermatophagoidinae</taxon>
        <taxon>Dermatophagoides</taxon>
    </lineage>
</organism>
<evidence type="ECO:0008006" key="5">
    <source>
        <dbReference type="Google" id="ProtNLM"/>
    </source>
</evidence>
<reference evidence="3 4" key="1">
    <citation type="journal article" date="2018" name="J. Allergy Clin. Immunol.">
        <title>High-quality assembly of Dermatophagoides pteronyssinus genome and transcriptome reveals a wide range of novel allergens.</title>
        <authorList>
            <person name="Liu X.Y."/>
            <person name="Yang K.Y."/>
            <person name="Wang M.Q."/>
            <person name="Kwok J.S."/>
            <person name="Zeng X."/>
            <person name="Yang Z."/>
            <person name="Xiao X.J."/>
            <person name="Lau C.P."/>
            <person name="Li Y."/>
            <person name="Huang Z.M."/>
            <person name="Ba J.G."/>
            <person name="Yim A.K."/>
            <person name="Ouyang C.Y."/>
            <person name="Ngai S.M."/>
            <person name="Chan T.F."/>
            <person name="Leung E.L."/>
            <person name="Liu L."/>
            <person name="Liu Z.G."/>
            <person name="Tsui S.K."/>
        </authorList>
    </citation>
    <scope>NUCLEOTIDE SEQUENCE [LARGE SCALE GENOMIC DNA]</scope>
    <source>
        <strain evidence="3">Derp</strain>
    </source>
</reference>
<gene>
    <name evidence="3" type="ORF">DERP_014033</name>
</gene>
<proteinExistence type="predicted"/>
<keyword evidence="2" id="KW-0732">Signal</keyword>
<feature type="chain" id="PRO_5047481452" description="EGF-like domain-containing protein" evidence="2">
    <location>
        <begin position="28"/>
        <end position="369"/>
    </location>
</feature>
<name>A0ABQ8JCT8_DERPT</name>
<reference evidence="3 4" key="2">
    <citation type="journal article" date="2022" name="Mol. Biol. Evol.">
        <title>Comparative Genomics Reveals Insights into the Divergent Evolution of Astigmatic Mites and Household Pest Adaptations.</title>
        <authorList>
            <person name="Xiong Q."/>
            <person name="Wan A.T."/>
            <person name="Liu X."/>
            <person name="Fung C.S."/>
            <person name="Xiao X."/>
            <person name="Malainual N."/>
            <person name="Hou J."/>
            <person name="Wang L."/>
            <person name="Wang M."/>
            <person name="Yang K.Y."/>
            <person name="Cui Y."/>
            <person name="Leung E.L."/>
            <person name="Nong W."/>
            <person name="Shin S.K."/>
            <person name="Au S.W."/>
            <person name="Jeong K.Y."/>
            <person name="Chew F.T."/>
            <person name="Hui J.H."/>
            <person name="Leung T.F."/>
            <person name="Tungtrongchitr A."/>
            <person name="Zhong N."/>
            <person name="Liu Z."/>
            <person name="Tsui S.K."/>
        </authorList>
    </citation>
    <scope>NUCLEOTIDE SEQUENCE [LARGE SCALE GENOMIC DNA]</scope>
    <source>
        <strain evidence="3">Derp</strain>
    </source>
</reference>